<organism evidence="1 2">
    <name type="scientific">Nonomuraea corallina</name>
    <dbReference type="NCBI Taxonomy" id="2989783"/>
    <lineage>
        <taxon>Bacteria</taxon>
        <taxon>Bacillati</taxon>
        <taxon>Actinomycetota</taxon>
        <taxon>Actinomycetes</taxon>
        <taxon>Streptosporangiales</taxon>
        <taxon>Streptosporangiaceae</taxon>
        <taxon>Nonomuraea</taxon>
    </lineage>
</organism>
<gene>
    <name evidence="1" type="ORF">OUY22_00245</name>
</gene>
<dbReference type="Proteomes" id="UP001144036">
    <property type="component" value="Unassembled WGS sequence"/>
</dbReference>
<comment type="caution">
    <text evidence="1">The sequence shown here is derived from an EMBL/GenBank/DDBJ whole genome shotgun (WGS) entry which is preliminary data.</text>
</comment>
<name>A0ABT4S3Q9_9ACTN</name>
<keyword evidence="2" id="KW-1185">Reference proteome</keyword>
<reference evidence="1" key="1">
    <citation type="submission" date="2022-11" db="EMBL/GenBank/DDBJ databases">
        <title>Nonomuraea corallina sp. nov., a new species of the genus Nonomuraea isolated from sea side sediment in Thai sea.</title>
        <authorList>
            <person name="Ngamcharungchit C."/>
            <person name="Matsumoto A."/>
            <person name="Suriyachadkun C."/>
            <person name="Panbangred W."/>
            <person name="Inahashi Y."/>
            <person name="Intra B."/>
        </authorList>
    </citation>
    <scope>NUCLEOTIDE SEQUENCE</scope>
    <source>
        <strain evidence="1">MCN248</strain>
    </source>
</reference>
<proteinExistence type="predicted"/>
<dbReference type="RefSeq" id="WP_270152521.1">
    <property type="nucleotide sequence ID" value="NZ_JAPNNL010000001.1"/>
</dbReference>
<accession>A0ABT4S3Q9</accession>
<protein>
    <submittedName>
        <fullName evidence="1">Uncharacterized protein</fullName>
    </submittedName>
</protein>
<dbReference type="EMBL" id="JAPNNL010000001">
    <property type="protein sequence ID" value="MDA0631832.1"/>
    <property type="molecule type" value="Genomic_DNA"/>
</dbReference>
<evidence type="ECO:0000313" key="2">
    <source>
        <dbReference type="Proteomes" id="UP001144036"/>
    </source>
</evidence>
<evidence type="ECO:0000313" key="1">
    <source>
        <dbReference type="EMBL" id="MDA0631832.1"/>
    </source>
</evidence>
<sequence>MFHTSPISHVPCHVRHLPDGAIELMPIVLPMTLTAAQRRSLAAILLEGLDDDTAPATAELCLS</sequence>